<reference evidence="8 9" key="1">
    <citation type="submission" date="2024-01" db="EMBL/GenBank/DDBJ databases">
        <title>Genome assemblies of Stephania.</title>
        <authorList>
            <person name="Yang L."/>
        </authorList>
    </citation>
    <scope>NUCLEOTIDE SEQUENCE [LARGE SCALE GENOMIC DNA]</scope>
    <source>
        <strain evidence="8">JXDWG</strain>
        <tissue evidence="8">Leaf</tissue>
    </source>
</reference>
<keyword evidence="9" id="KW-1185">Reference proteome</keyword>
<dbReference type="InterPro" id="IPR014729">
    <property type="entry name" value="Rossmann-like_a/b/a_fold"/>
</dbReference>
<dbReference type="PANTHER" id="PTHR43033:SF5">
    <property type="entry name" value="TRNA(ILE)-LYSIDINE SYNTHETASE"/>
    <property type="match status" value="1"/>
</dbReference>
<evidence type="ECO:0000313" key="9">
    <source>
        <dbReference type="Proteomes" id="UP001419268"/>
    </source>
</evidence>
<dbReference type="EC" id="6.3.4.19" evidence="1"/>
<proteinExistence type="inferred from homology"/>
<dbReference type="InterPro" id="IPR012795">
    <property type="entry name" value="tRNA_Ile_lys_synt_N"/>
</dbReference>
<dbReference type="SUPFAM" id="SSF52402">
    <property type="entry name" value="Adenine nucleotide alpha hydrolases-like"/>
    <property type="match status" value="1"/>
</dbReference>
<dbReference type="CDD" id="cd01992">
    <property type="entry name" value="TilS_N"/>
    <property type="match status" value="1"/>
</dbReference>
<name>A0AAP0F204_9MAGN</name>
<keyword evidence="2" id="KW-0436">Ligase</keyword>
<dbReference type="Gene3D" id="3.40.50.620">
    <property type="entry name" value="HUPs"/>
    <property type="match status" value="1"/>
</dbReference>
<sequence>MGARAYHHYHHHLHLQIPHRTLFPHSSPNPFSLRFLLHTHNHPTTLTTLTPTIRLFSRISSHDQQNPSPETPAYKQVFSRRMAMAGLNPRHRIAMGVSGGPDSVALCVLAAAWKADAGIGSNESDGCIDGLLGIVVDHGLRLESKYEAFCVSDRVSKMGIKCKVEHCDWSGGRPKLGHVQEAAREMRYQIFQNVCMENQIGVLLVAHHADDQSELFILRLSRNSGVIGLAGMPFTSQLFPMSVTYDVEELSNHGILLVRPLLEFSKEDMYKICQVDKQVWVEDPTNKSLLFARNRIRTSLSNISSPIIKSELLGIISACQKARSVIDKACLCLIKRCVTINNHGYAVIDLLELDPLNVQDLCLSKFIALVLQFISQRHRPVRGRTSKLLLDYMRNLPCKVHLTSSFWNLFLLFELTVALFHCSYCSWLLSLCSSQDLNHRLQTACGEKNLDMATVIEQIILDGKSQSESFVPNASDVPFLDVKSSESVLNEGKRCGILSEPTYQYILSLQKEEAREFHTKTEDPPEDDRCQETRSATTLSELIHSEVLYHFMNRFVVTWKFQKGIAEYITLPSNEISFKDALKGTNQNCFCSSCVVGQDNVAVVRHMIDADWLYLANLSTGLSLGHCQEKCMPSSPKVKNREKTTSCSDYAKLSAQRALRALKFIPLAARRSLPVLVNSQGLLLSIPSVCFEFCPYLSVSAVFKARVPLGGGHSSFI</sequence>
<dbReference type="Pfam" id="PF01171">
    <property type="entry name" value="ATP_bind_3"/>
    <property type="match status" value="1"/>
</dbReference>
<dbReference type="InterPro" id="IPR012094">
    <property type="entry name" value="tRNA_Ile_lys_synt"/>
</dbReference>
<evidence type="ECO:0000313" key="8">
    <source>
        <dbReference type="EMBL" id="KAK9100997.1"/>
    </source>
</evidence>
<protein>
    <recommendedName>
        <fullName evidence="1">tRNA(Ile)-lysidine synthetase</fullName>
        <ecNumber evidence="1">6.3.4.19</ecNumber>
    </recommendedName>
</protein>
<evidence type="ECO:0000256" key="6">
    <source>
        <dbReference type="ARBA" id="ARBA00048539"/>
    </source>
</evidence>
<feature type="domain" description="tRNA(Ile)-lysidine/2-thiocytidine synthase N-terminal" evidence="7">
    <location>
        <begin position="93"/>
        <end position="298"/>
    </location>
</feature>
<dbReference type="GO" id="GO:0008033">
    <property type="term" value="P:tRNA processing"/>
    <property type="evidence" value="ECO:0007669"/>
    <property type="project" value="UniProtKB-KW"/>
</dbReference>
<evidence type="ECO:0000256" key="4">
    <source>
        <dbReference type="ARBA" id="ARBA00022741"/>
    </source>
</evidence>
<gene>
    <name evidence="8" type="ORF">Scep_024427</name>
</gene>
<dbReference type="AlphaFoldDB" id="A0AAP0F204"/>
<comment type="caution">
    <text evidence="8">The sequence shown here is derived from an EMBL/GenBank/DDBJ whole genome shotgun (WGS) entry which is preliminary data.</text>
</comment>
<evidence type="ECO:0000256" key="5">
    <source>
        <dbReference type="ARBA" id="ARBA00022840"/>
    </source>
</evidence>
<dbReference type="EMBL" id="JBBNAG010000010">
    <property type="protein sequence ID" value="KAK9100997.1"/>
    <property type="molecule type" value="Genomic_DNA"/>
</dbReference>
<evidence type="ECO:0000256" key="2">
    <source>
        <dbReference type="ARBA" id="ARBA00022598"/>
    </source>
</evidence>
<dbReference type="GO" id="GO:0005524">
    <property type="term" value="F:ATP binding"/>
    <property type="evidence" value="ECO:0007669"/>
    <property type="project" value="UniProtKB-KW"/>
</dbReference>
<dbReference type="GO" id="GO:0032267">
    <property type="term" value="F:tRNA(Ile)-lysidine synthase activity"/>
    <property type="evidence" value="ECO:0007669"/>
    <property type="project" value="UniProtKB-EC"/>
</dbReference>
<evidence type="ECO:0000259" key="7">
    <source>
        <dbReference type="Pfam" id="PF01171"/>
    </source>
</evidence>
<accession>A0AAP0F204</accession>
<keyword evidence="3" id="KW-0819">tRNA processing</keyword>
<dbReference type="PANTHER" id="PTHR43033">
    <property type="entry name" value="TRNA(ILE)-LYSIDINE SYNTHASE-RELATED"/>
    <property type="match status" value="1"/>
</dbReference>
<evidence type="ECO:0000256" key="1">
    <source>
        <dbReference type="ARBA" id="ARBA00013267"/>
    </source>
</evidence>
<keyword evidence="5" id="KW-0067">ATP-binding</keyword>
<dbReference type="Proteomes" id="UP001419268">
    <property type="component" value="Unassembled WGS sequence"/>
</dbReference>
<dbReference type="HAMAP" id="MF_01161">
    <property type="entry name" value="tRNA_Ile_lys_synt"/>
    <property type="match status" value="1"/>
</dbReference>
<keyword evidence="4" id="KW-0547">Nucleotide-binding</keyword>
<evidence type="ECO:0000256" key="3">
    <source>
        <dbReference type="ARBA" id="ARBA00022694"/>
    </source>
</evidence>
<comment type="catalytic activity">
    <reaction evidence="6">
        <text>cytidine(34) in tRNA(Ile2) + L-lysine + ATP = lysidine(34) in tRNA(Ile2) + AMP + diphosphate + H(+)</text>
        <dbReference type="Rhea" id="RHEA:43744"/>
        <dbReference type="Rhea" id="RHEA-COMP:10625"/>
        <dbReference type="Rhea" id="RHEA-COMP:10670"/>
        <dbReference type="ChEBI" id="CHEBI:15378"/>
        <dbReference type="ChEBI" id="CHEBI:30616"/>
        <dbReference type="ChEBI" id="CHEBI:32551"/>
        <dbReference type="ChEBI" id="CHEBI:33019"/>
        <dbReference type="ChEBI" id="CHEBI:82748"/>
        <dbReference type="ChEBI" id="CHEBI:83665"/>
        <dbReference type="ChEBI" id="CHEBI:456215"/>
        <dbReference type="EC" id="6.3.4.19"/>
    </reaction>
</comment>
<dbReference type="InterPro" id="IPR011063">
    <property type="entry name" value="TilS/TtcA_N"/>
</dbReference>
<dbReference type="NCBIfam" id="TIGR02432">
    <property type="entry name" value="lysidine_TilS_N"/>
    <property type="match status" value="1"/>
</dbReference>
<organism evidence="8 9">
    <name type="scientific">Stephania cephalantha</name>
    <dbReference type="NCBI Taxonomy" id="152367"/>
    <lineage>
        <taxon>Eukaryota</taxon>
        <taxon>Viridiplantae</taxon>
        <taxon>Streptophyta</taxon>
        <taxon>Embryophyta</taxon>
        <taxon>Tracheophyta</taxon>
        <taxon>Spermatophyta</taxon>
        <taxon>Magnoliopsida</taxon>
        <taxon>Ranunculales</taxon>
        <taxon>Menispermaceae</taxon>
        <taxon>Menispermoideae</taxon>
        <taxon>Cissampelideae</taxon>
        <taxon>Stephania</taxon>
    </lineage>
</organism>